<name>A0A0F4ESW3_9MYCO</name>
<dbReference type="PATRIC" id="fig|480418.6.peg.716"/>
<dbReference type="GO" id="GO:0008081">
    <property type="term" value="F:phosphoric diester hydrolase activity"/>
    <property type="evidence" value="ECO:0007669"/>
    <property type="project" value="InterPro"/>
</dbReference>
<accession>A0A0F4ESW3</accession>
<organism evidence="1 2">
    <name type="scientific">Mycobacterium lepromatosis</name>
    <dbReference type="NCBI Taxonomy" id="480418"/>
    <lineage>
        <taxon>Bacteria</taxon>
        <taxon>Bacillati</taxon>
        <taxon>Actinomycetota</taxon>
        <taxon>Actinomycetes</taxon>
        <taxon>Mycobacteriales</taxon>
        <taxon>Mycobacteriaceae</taxon>
        <taxon>Mycobacterium</taxon>
    </lineage>
</organism>
<dbReference type="AlphaFoldDB" id="A0A0F4ESW3"/>
<dbReference type="InterPro" id="IPR017946">
    <property type="entry name" value="PLC-like_Pdiesterase_TIM-brl"/>
</dbReference>
<dbReference type="Gene3D" id="3.20.20.190">
    <property type="entry name" value="Phosphatidylinositol (PI) phosphodiesterase"/>
    <property type="match status" value="1"/>
</dbReference>
<dbReference type="STRING" id="480418.GCA_000975265_03966"/>
<proteinExistence type="predicted"/>
<gene>
    <name evidence="1" type="ORF">MLPM_0325</name>
</gene>
<evidence type="ECO:0000313" key="1">
    <source>
        <dbReference type="EMBL" id="KJX75702.1"/>
    </source>
</evidence>
<dbReference type="SUPFAM" id="SSF51695">
    <property type="entry name" value="PLC-like phosphodiesterases"/>
    <property type="match status" value="1"/>
</dbReference>
<comment type="caution">
    <text evidence="1">The sequence shown here is derived from an EMBL/GenBank/DDBJ whole genome shotgun (WGS) entry which is preliminary data.</text>
</comment>
<evidence type="ECO:0000313" key="2">
    <source>
        <dbReference type="Proteomes" id="UP000053699"/>
    </source>
</evidence>
<dbReference type="Proteomes" id="UP000053699">
    <property type="component" value="Unassembled WGS sequence"/>
</dbReference>
<reference evidence="1 2" key="1">
    <citation type="journal article" date="2015" name="Proc. Natl. Acad. Sci. U.S.A.">
        <title>Insight into the evolution and origin of leprosy bacilli from the genome sequence of Mycobacterium lepromatosis.</title>
        <authorList>
            <person name="Singh P."/>
            <person name="Benjak A."/>
            <person name="Schuenemann V.J."/>
            <person name="Herbig A."/>
            <person name="Avanzi C."/>
            <person name="Busso P."/>
            <person name="Nieselt K."/>
            <person name="Krause J."/>
            <person name="Vera-Cabrera L."/>
            <person name="Cole S.T."/>
        </authorList>
    </citation>
    <scope>NUCLEOTIDE SEQUENCE [LARGE SCALE GENOMIC DNA]</scope>
    <source>
        <strain evidence="1 2">Mx1-22A</strain>
    </source>
</reference>
<protein>
    <submittedName>
        <fullName evidence="1">Uncharacterized protein</fullName>
    </submittedName>
</protein>
<sequence length="90" mass="9856">MVRGNKIVVLLEVFALTDSYLAYVRFNIGTKVAARSASRSAASQEFVDVVPAVVRSAGKVDWVEIQSFDWQTPPMVRQAYSSIIVGGFMG</sequence>
<keyword evidence="2" id="KW-1185">Reference proteome</keyword>
<dbReference type="GO" id="GO:0006629">
    <property type="term" value="P:lipid metabolic process"/>
    <property type="evidence" value="ECO:0007669"/>
    <property type="project" value="InterPro"/>
</dbReference>
<dbReference type="EMBL" id="JRPY01000019">
    <property type="protein sequence ID" value="KJX75702.1"/>
    <property type="molecule type" value="Genomic_DNA"/>
</dbReference>